<sequence>MQEGSIEEQSRAEHGGQGSRQQERSSTAASTADSRVQQSAAECSEYLAESTASQPAGEHYPEPKLAAGWQAVMPLAGKKGGQLGTASRSELAGLQGGHRDKAAKQSCSTGRPMDGWMDGWAMRQLKHNGV</sequence>
<organism evidence="2 3">
    <name type="scientific">Drechslerella dactyloides</name>
    <name type="common">Nematode-trapping fungus</name>
    <name type="synonym">Arthrobotrys dactyloides</name>
    <dbReference type="NCBI Taxonomy" id="74499"/>
    <lineage>
        <taxon>Eukaryota</taxon>
        <taxon>Fungi</taxon>
        <taxon>Dikarya</taxon>
        <taxon>Ascomycota</taxon>
        <taxon>Pezizomycotina</taxon>
        <taxon>Orbiliomycetes</taxon>
        <taxon>Orbiliales</taxon>
        <taxon>Orbiliaceae</taxon>
        <taxon>Drechslerella</taxon>
    </lineage>
</organism>
<keyword evidence="3" id="KW-1185">Reference proteome</keyword>
<name>A0AAD6IPP4_DREDA</name>
<comment type="caution">
    <text evidence="2">The sequence shown here is derived from an EMBL/GenBank/DDBJ whole genome shotgun (WGS) entry which is preliminary data.</text>
</comment>
<evidence type="ECO:0000313" key="3">
    <source>
        <dbReference type="Proteomes" id="UP001221413"/>
    </source>
</evidence>
<evidence type="ECO:0000313" key="2">
    <source>
        <dbReference type="EMBL" id="KAJ6256079.1"/>
    </source>
</evidence>
<evidence type="ECO:0000256" key="1">
    <source>
        <dbReference type="SAM" id="MobiDB-lite"/>
    </source>
</evidence>
<reference evidence="2" key="1">
    <citation type="submission" date="2023-01" db="EMBL/GenBank/DDBJ databases">
        <title>The chitinases involved in constricting ring structure development in the nematode-trapping fungus Drechslerella dactyloides.</title>
        <authorList>
            <person name="Wang R."/>
            <person name="Zhang L."/>
            <person name="Tang P."/>
            <person name="Li S."/>
            <person name="Liang L."/>
        </authorList>
    </citation>
    <scope>NUCLEOTIDE SEQUENCE</scope>
    <source>
        <strain evidence="2">YMF1.00031</strain>
    </source>
</reference>
<proteinExistence type="predicted"/>
<feature type="region of interest" description="Disordered" evidence="1">
    <location>
        <begin position="1"/>
        <end position="62"/>
    </location>
</feature>
<dbReference type="EMBL" id="JAQGDS010000015">
    <property type="protein sequence ID" value="KAJ6256079.1"/>
    <property type="molecule type" value="Genomic_DNA"/>
</dbReference>
<protein>
    <submittedName>
        <fullName evidence="2">Uncharacterized protein</fullName>
    </submittedName>
</protein>
<dbReference type="Proteomes" id="UP001221413">
    <property type="component" value="Unassembled WGS sequence"/>
</dbReference>
<accession>A0AAD6IPP4</accession>
<dbReference type="AlphaFoldDB" id="A0AAD6IPP4"/>
<feature type="region of interest" description="Disordered" evidence="1">
    <location>
        <begin position="77"/>
        <end position="115"/>
    </location>
</feature>
<gene>
    <name evidence="2" type="ORF">Dda_9171</name>
</gene>